<proteinExistence type="predicted"/>
<dbReference type="InterPro" id="IPR015421">
    <property type="entry name" value="PyrdxlP-dep_Trfase_major"/>
</dbReference>
<dbReference type="Proteomes" id="UP001597425">
    <property type="component" value="Unassembled WGS sequence"/>
</dbReference>
<accession>A0ABW5EHC8</accession>
<gene>
    <name evidence="1" type="ORF">ACFSKX_10340</name>
</gene>
<dbReference type="InterPro" id="IPR015424">
    <property type="entry name" value="PyrdxlP-dep_Trfase"/>
</dbReference>
<name>A0ABW5EHC8_9GAMM</name>
<evidence type="ECO:0000313" key="2">
    <source>
        <dbReference type="Proteomes" id="UP001597425"/>
    </source>
</evidence>
<dbReference type="SUPFAM" id="SSF53383">
    <property type="entry name" value="PLP-dependent transferases"/>
    <property type="match status" value="1"/>
</dbReference>
<dbReference type="EMBL" id="JBHUJD010000011">
    <property type="protein sequence ID" value="MFD2310814.1"/>
    <property type="molecule type" value="Genomic_DNA"/>
</dbReference>
<organism evidence="1 2">
    <name type="scientific">Microbulbifer halophilus</name>
    <dbReference type="NCBI Taxonomy" id="453963"/>
    <lineage>
        <taxon>Bacteria</taxon>
        <taxon>Pseudomonadati</taxon>
        <taxon>Pseudomonadota</taxon>
        <taxon>Gammaproteobacteria</taxon>
        <taxon>Cellvibrionales</taxon>
        <taxon>Microbulbiferaceae</taxon>
        <taxon>Microbulbifer</taxon>
    </lineage>
</organism>
<sequence length="337" mass="36876">MIPANTEGNLELDRLCSFLENCYRRGVHVDGILLTQGQKCTGASDPVAEVQRETTRLRQTYGVLKRPHIHLDIPLHWPFLLFGEYDTTRNPLDLSLDTIRPLMSSAADAAASDSCSIDLGNWGYTPLPLSLLIVKNYKNLMPLLPDAAVPRLDGATPGVIPQAESSSTDLARLCSLQALHASLSQLGEDGLRLLAARSIENASYLKERLRESGHVGILHPASIGPGVAFRRYHPDLGHRAGEILRAEIQAARRGDTAPLLANSRWHQRQFARQGIRGVRAAWQPAAAHFVNEPAQHAEPVAAEVATMLHPRLTAAHIDLFVQGLPGQRQVAEPAPDY</sequence>
<protein>
    <submittedName>
        <fullName evidence="1">Uncharacterized protein</fullName>
    </submittedName>
</protein>
<comment type="caution">
    <text evidence="1">The sequence shown here is derived from an EMBL/GenBank/DDBJ whole genome shotgun (WGS) entry which is preliminary data.</text>
</comment>
<dbReference type="Gene3D" id="3.40.640.10">
    <property type="entry name" value="Type I PLP-dependent aspartate aminotransferase-like (Major domain)"/>
    <property type="match status" value="1"/>
</dbReference>
<reference evidence="2" key="1">
    <citation type="journal article" date="2019" name="Int. J. Syst. Evol. Microbiol.">
        <title>The Global Catalogue of Microorganisms (GCM) 10K type strain sequencing project: providing services to taxonomists for standard genome sequencing and annotation.</title>
        <authorList>
            <consortium name="The Broad Institute Genomics Platform"/>
            <consortium name="The Broad Institute Genome Sequencing Center for Infectious Disease"/>
            <person name="Wu L."/>
            <person name="Ma J."/>
        </authorList>
    </citation>
    <scope>NUCLEOTIDE SEQUENCE [LARGE SCALE GENOMIC DNA]</scope>
    <source>
        <strain evidence="2">KCTC 12848</strain>
    </source>
</reference>
<evidence type="ECO:0000313" key="1">
    <source>
        <dbReference type="EMBL" id="MFD2310814.1"/>
    </source>
</evidence>
<keyword evidence="2" id="KW-1185">Reference proteome</keyword>
<dbReference type="RefSeq" id="WP_377558778.1">
    <property type="nucleotide sequence ID" value="NZ_JBHUJD010000011.1"/>
</dbReference>